<dbReference type="PANTHER" id="PTHR24220:SF689">
    <property type="entry name" value="LIPOPROTEIN-RELEASING SYSTEM ATP-BINDING PROTEIN LOLD"/>
    <property type="match status" value="1"/>
</dbReference>
<dbReference type="GO" id="GO:0016887">
    <property type="term" value="F:ATP hydrolysis activity"/>
    <property type="evidence" value="ECO:0007669"/>
    <property type="project" value="InterPro"/>
</dbReference>
<dbReference type="AlphaFoldDB" id="A0A4P0Y4B1"/>
<dbReference type="InterPro" id="IPR003439">
    <property type="entry name" value="ABC_transporter-like_ATP-bd"/>
</dbReference>
<protein>
    <submittedName>
        <fullName evidence="3">Lipoprotein releasing system ATP-binding protein LolD</fullName>
        <ecNumber evidence="3">3.6.3.-</ecNumber>
    </submittedName>
</protein>
<dbReference type="InterPro" id="IPR027417">
    <property type="entry name" value="P-loop_NTPase"/>
</dbReference>
<keyword evidence="3" id="KW-0449">Lipoprotein</keyword>
<gene>
    <name evidence="3" type="primary">lolD_4</name>
    <name evidence="3" type="ORF">NCTC9183_03025</name>
</gene>
<evidence type="ECO:0000313" key="3">
    <source>
        <dbReference type="EMBL" id="VTM54446.1"/>
    </source>
</evidence>
<dbReference type="EC" id="3.6.3.-" evidence="3"/>
<dbReference type="GO" id="GO:0044874">
    <property type="term" value="P:lipoprotein localization to outer membrane"/>
    <property type="evidence" value="ECO:0007669"/>
    <property type="project" value="TreeGrafter"/>
</dbReference>
<evidence type="ECO:0000259" key="2">
    <source>
        <dbReference type="Pfam" id="PF00005"/>
    </source>
</evidence>
<name>A0A4P0Y4B1_KLEPN</name>
<dbReference type="Pfam" id="PF00005">
    <property type="entry name" value="ABC_tran"/>
    <property type="match status" value="1"/>
</dbReference>
<keyword evidence="3" id="KW-0067">ATP-binding</keyword>
<reference evidence="3" key="1">
    <citation type="submission" date="2019-04" db="EMBL/GenBank/DDBJ databases">
        <authorList>
            <consortium name="Pathogen Informatics"/>
        </authorList>
    </citation>
    <scope>NUCLEOTIDE SEQUENCE</scope>
    <source>
        <strain evidence="3">NCTC9183</strain>
    </source>
</reference>
<dbReference type="Gene3D" id="3.40.50.300">
    <property type="entry name" value="P-loop containing nucleotide triphosphate hydrolases"/>
    <property type="match status" value="1"/>
</dbReference>
<dbReference type="SUPFAM" id="SSF52540">
    <property type="entry name" value="P-loop containing nucleoside triphosphate hydrolases"/>
    <property type="match status" value="1"/>
</dbReference>
<dbReference type="GO" id="GO:0089705">
    <property type="term" value="P:protein localization to outer membrane"/>
    <property type="evidence" value="ECO:0007669"/>
    <property type="project" value="TreeGrafter"/>
</dbReference>
<comment type="similarity">
    <text evidence="1">Belongs to the ABC transporter superfamily.</text>
</comment>
<evidence type="ECO:0000256" key="1">
    <source>
        <dbReference type="ARBA" id="ARBA00005417"/>
    </source>
</evidence>
<dbReference type="PANTHER" id="PTHR24220">
    <property type="entry name" value="IMPORT ATP-BINDING PROTEIN"/>
    <property type="match status" value="1"/>
</dbReference>
<keyword evidence="3" id="KW-0547">Nucleotide-binding</keyword>
<proteinExistence type="inferred from homology"/>
<dbReference type="GO" id="GO:0022857">
    <property type="term" value="F:transmembrane transporter activity"/>
    <property type="evidence" value="ECO:0007669"/>
    <property type="project" value="TreeGrafter"/>
</dbReference>
<keyword evidence="3" id="KW-0378">Hydrolase</keyword>
<dbReference type="EMBL" id="CABDVL010000003">
    <property type="protein sequence ID" value="VTM54446.1"/>
    <property type="molecule type" value="Genomic_DNA"/>
</dbReference>
<feature type="domain" description="ABC transporter" evidence="2">
    <location>
        <begin position="1"/>
        <end position="43"/>
    </location>
</feature>
<accession>A0A4P0Y4B1</accession>
<dbReference type="InterPro" id="IPR015854">
    <property type="entry name" value="ABC_transpr_LolD-like"/>
</dbReference>
<dbReference type="Proteomes" id="UP000507695">
    <property type="component" value="Unassembled WGS sequence"/>
</dbReference>
<dbReference type="GO" id="GO:0005524">
    <property type="term" value="F:ATP binding"/>
    <property type="evidence" value="ECO:0007669"/>
    <property type="project" value="UniProtKB-KW"/>
</dbReference>
<dbReference type="GO" id="GO:0005886">
    <property type="term" value="C:plasma membrane"/>
    <property type="evidence" value="ECO:0007669"/>
    <property type="project" value="TreeGrafter"/>
</dbReference>
<organism evidence="3">
    <name type="scientific">Klebsiella pneumoniae</name>
    <dbReference type="NCBI Taxonomy" id="573"/>
    <lineage>
        <taxon>Bacteria</taxon>
        <taxon>Pseudomonadati</taxon>
        <taxon>Pseudomonadota</taxon>
        <taxon>Gammaproteobacteria</taxon>
        <taxon>Enterobacterales</taxon>
        <taxon>Enterobacteriaceae</taxon>
        <taxon>Klebsiella/Raoultella group</taxon>
        <taxon>Klebsiella</taxon>
        <taxon>Klebsiella pneumoniae complex</taxon>
    </lineage>
</organism>
<sequence>MAIVGTSGSGKSTLLHLLGGLDTPTSGDVIFSGQPMSKLSTAARRRPA</sequence>